<dbReference type="PANTHER" id="PTHR46601">
    <property type="entry name" value="ULP_PROTEASE DOMAIN-CONTAINING PROTEIN"/>
    <property type="match status" value="1"/>
</dbReference>
<protein>
    <submittedName>
        <fullName evidence="1">Uncharacterized protein</fullName>
    </submittedName>
</protein>
<organism evidence="1 2">
    <name type="scientific">Mya arenaria</name>
    <name type="common">Soft-shell clam</name>
    <dbReference type="NCBI Taxonomy" id="6604"/>
    <lineage>
        <taxon>Eukaryota</taxon>
        <taxon>Metazoa</taxon>
        <taxon>Spiralia</taxon>
        <taxon>Lophotrochozoa</taxon>
        <taxon>Mollusca</taxon>
        <taxon>Bivalvia</taxon>
        <taxon>Autobranchia</taxon>
        <taxon>Heteroconchia</taxon>
        <taxon>Euheterodonta</taxon>
        <taxon>Imparidentia</taxon>
        <taxon>Neoheterodontei</taxon>
        <taxon>Myida</taxon>
        <taxon>Myoidea</taxon>
        <taxon>Myidae</taxon>
        <taxon>Mya</taxon>
    </lineage>
</organism>
<dbReference type="Proteomes" id="UP001164746">
    <property type="component" value="Chromosome 7"/>
</dbReference>
<sequence>MFALEENDSENVKRCDAFSDETVSCIDSFFEYESVTLPCKKTVSSKTLKQMRVLTDTLQAVHKRFVQEHPHLKVSLSHFKKLRPKEVLTVRNQKFATCLCKYCLNALFKLDVLNRGMKARNLVQTFDSKYHAVEISLCAREKEFHNINCVERKCEACGTNKMKTFLKLGSVGTGDKVVKRQVLVEHRGTLTNLIDEFLEAIDFLSNHLFVARWQYKHFNDLSKSVPEGMVLTIADYSENYRCVHQDEIQSAYYNYRQATVFPIIAYYQCPDCKSAVVQESAVFISGDLTHDSTAVNRFSTKMAEHIREHVEMTKEVRFSDGAASQFKSKITFQDTSETQTHKVERAYFGSRHGKSPSDELGGLVKKAAEQFVKRRKGFIQNSDQLYQFCKENLTMHENGKKYEHKRRVFFNVDEMKRDRDVGNLQTLKGTRQLHALRGVKAGEVEYRHLSCFCKVCLGKHEGRCLNEEYVGEWTTHTLVKEGK</sequence>
<accession>A0ABY7EKU3</accession>
<evidence type="ECO:0000313" key="2">
    <source>
        <dbReference type="Proteomes" id="UP001164746"/>
    </source>
</evidence>
<proteinExistence type="predicted"/>
<reference evidence="1" key="1">
    <citation type="submission" date="2022-11" db="EMBL/GenBank/DDBJ databases">
        <title>Centuries of genome instability and evolution in soft-shell clam transmissible cancer (bioRxiv).</title>
        <authorList>
            <person name="Hart S.F.M."/>
            <person name="Yonemitsu M.A."/>
            <person name="Giersch R.M."/>
            <person name="Beal B.F."/>
            <person name="Arriagada G."/>
            <person name="Davis B.W."/>
            <person name="Ostrander E.A."/>
            <person name="Goff S.P."/>
            <person name="Metzger M.J."/>
        </authorList>
    </citation>
    <scope>NUCLEOTIDE SEQUENCE</scope>
    <source>
        <strain evidence="1">MELC-2E11</strain>
        <tissue evidence="1">Siphon/mantle</tissue>
    </source>
</reference>
<gene>
    <name evidence="1" type="ORF">MAR_034825</name>
</gene>
<keyword evidence="2" id="KW-1185">Reference proteome</keyword>
<name>A0ABY7EKU3_MYAAR</name>
<evidence type="ECO:0000313" key="1">
    <source>
        <dbReference type="EMBL" id="WAR09749.1"/>
    </source>
</evidence>
<dbReference type="EMBL" id="CP111018">
    <property type="protein sequence ID" value="WAR09749.1"/>
    <property type="molecule type" value="Genomic_DNA"/>
</dbReference>
<dbReference type="PANTHER" id="PTHR46601:SF1">
    <property type="entry name" value="ADF-H DOMAIN-CONTAINING PROTEIN"/>
    <property type="match status" value="1"/>
</dbReference>